<feature type="transmembrane region" description="Helical" evidence="1">
    <location>
        <begin position="102"/>
        <end position="128"/>
    </location>
</feature>
<feature type="transmembrane region" description="Helical" evidence="1">
    <location>
        <begin position="7"/>
        <end position="30"/>
    </location>
</feature>
<organism evidence="2 3">
    <name type="scientific">Desulfofarcimen acetoxidans (strain ATCC 49208 / DSM 771 / KCTC 5769 / VKM B-1644 / 5575)</name>
    <name type="common">Desulfotomaculum acetoxidans</name>
    <dbReference type="NCBI Taxonomy" id="485916"/>
    <lineage>
        <taxon>Bacteria</taxon>
        <taxon>Bacillati</taxon>
        <taxon>Bacillota</taxon>
        <taxon>Clostridia</taxon>
        <taxon>Eubacteriales</taxon>
        <taxon>Peptococcaceae</taxon>
        <taxon>Desulfofarcimen</taxon>
    </lineage>
</organism>
<proteinExistence type="predicted"/>
<reference evidence="2 3" key="1">
    <citation type="journal article" date="2009" name="Stand. Genomic Sci.">
        <title>Complete genome sequence of Desulfotomaculum acetoxidans type strain (5575).</title>
        <authorList>
            <person name="Spring S."/>
            <person name="Lapidus A."/>
            <person name="Schroder M."/>
            <person name="Gleim D."/>
            <person name="Sims D."/>
            <person name="Meincke L."/>
            <person name="Glavina Del Rio T."/>
            <person name="Tice H."/>
            <person name="Copeland A."/>
            <person name="Cheng J.F."/>
            <person name="Lucas S."/>
            <person name="Chen F."/>
            <person name="Nolan M."/>
            <person name="Bruce D."/>
            <person name="Goodwin L."/>
            <person name="Pitluck S."/>
            <person name="Ivanova N."/>
            <person name="Mavromatis K."/>
            <person name="Mikhailova N."/>
            <person name="Pati A."/>
            <person name="Chen A."/>
            <person name="Palaniappan K."/>
            <person name="Land M."/>
            <person name="Hauser L."/>
            <person name="Chang Y.J."/>
            <person name="Jeffries C.D."/>
            <person name="Chain P."/>
            <person name="Saunders E."/>
            <person name="Brettin T."/>
            <person name="Detter J.C."/>
            <person name="Goker M."/>
            <person name="Bristow J."/>
            <person name="Eisen J.A."/>
            <person name="Markowitz V."/>
            <person name="Hugenholtz P."/>
            <person name="Kyrpides N.C."/>
            <person name="Klenk H.P."/>
            <person name="Han C."/>
        </authorList>
    </citation>
    <scope>NUCLEOTIDE SEQUENCE [LARGE SCALE GENOMIC DNA]</scope>
    <source>
        <strain evidence="3">ATCC 49208 / DSM 771 / VKM B-1644</strain>
    </source>
</reference>
<dbReference type="RefSeq" id="WP_015758335.1">
    <property type="nucleotide sequence ID" value="NC_013216.1"/>
</dbReference>
<sequence>MIKSRQLHLWIGLITSVFILIEAVTGLIMLEPWLIGVNHNTSRTEVEMSKSGLPTTAGESDNRAHFDGKAPGGADYKNPGNSFSLMGLIKGLHSGRIGNTDISVFLDAVAISLIILSTTGIILSVQILSVKRRIRGKK</sequence>
<accession>C8W2F8</accession>
<keyword evidence="1" id="KW-0472">Membrane</keyword>
<evidence type="ECO:0000313" key="2">
    <source>
        <dbReference type="EMBL" id="ACV63642.1"/>
    </source>
</evidence>
<keyword evidence="3" id="KW-1185">Reference proteome</keyword>
<keyword evidence="1" id="KW-0812">Transmembrane</keyword>
<protein>
    <submittedName>
        <fullName evidence="2">PepSY-associated TM helix domain protein</fullName>
    </submittedName>
</protein>
<dbReference type="eggNOG" id="COG3295">
    <property type="taxonomic scope" value="Bacteria"/>
</dbReference>
<dbReference type="EMBL" id="CP001720">
    <property type="protein sequence ID" value="ACV63642.1"/>
    <property type="molecule type" value="Genomic_DNA"/>
</dbReference>
<dbReference type="Pfam" id="PF03929">
    <property type="entry name" value="PepSY_TM"/>
    <property type="match status" value="1"/>
</dbReference>
<gene>
    <name evidence="2" type="ordered locus">Dtox_2877</name>
</gene>
<keyword evidence="1" id="KW-1133">Transmembrane helix</keyword>
<dbReference type="KEGG" id="dae:Dtox_2877"/>
<dbReference type="Proteomes" id="UP000002217">
    <property type="component" value="Chromosome"/>
</dbReference>
<dbReference type="InterPro" id="IPR005625">
    <property type="entry name" value="PepSY-ass_TM"/>
</dbReference>
<dbReference type="AlphaFoldDB" id="C8W2F8"/>
<evidence type="ECO:0000313" key="3">
    <source>
        <dbReference type="Proteomes" id="UP000002217"/>
    </source>
</evidence>
<name>C8W2F8_DESAS</name>
<dbReference type="HOGENOM" id="CLU_127719_0_0_9"/>
<evidence type="ECO:0000256" key="1">
    <source>
        <dbReference type="SAM" id="Phobius"/>
    </source>
</evidence>
<dbReference type="OrthoDB" id="1787325at2"/>